<keyword evidence="5 6" id="KW-0472">Membrane</keyword>
<evidence type="ECO:0000256" key="2">
    <source>
        <dbReference type="ARBA" id="ARBA00022475"/>
    </source>
</evidence>
<dbReference type="Pfam" id="PF08395">
    <property type="entry name" value="7tm_7"/>
    <property type="match status" value="1"/>
</dbReference>
<evidence type="ECO:0000256" key="4">
    <source>
        <dbReference type="ARBA" id="ARBA00022989"/>
    </source>
</evidence>
<dbReference type="AlphaFoldDB" id="A0A834NLL9"/>
<gene>
    <name evidence="7" type="ORF">HZH68_002314</name>
</gene>
<keyword evidence="4 6" id="KW-1133">Transmembrane helix</keyword>
<keyword evidence="3 6" id="KW-0812">Transmembrane</keyword>
<evidence type="ECO:0000256" key="3">
    <source>
        <dbReference type="ARBA" id="ARBA00022692"/>
    </source>
</evidence>
<keyword evidence="2" id="KW-1003">Cell membrane</keyword>
<organism evidence="7 8">
    <name type="scientific">Vespula germanica</name>
    <name type="common">German yellow jacket</name>
    <name type="synonym">Paravespula germanica</name>
    <dbReference type="NCBI Taxonomy" id="30212"/>
    <lineage>
        <taxon>Eukaryota</taxon>
        <taxon>Metazoa</taxon>
        <taxon>Ecdysozoa</taxon>
        <taxon>Arthropoda</taxon>
        <taxon>Hexapoda</taxon>
        <taxon>Insecta</taxon>
        <taxon>Pterygota</taxon>
        <taxon>Neoptera</taxon>
        <taxon>Endopterygota</taxon>
        <taxon>Hymenoptera</taxon>
        <taxon>Apocrita</taxon>
        <taxon>Aculeata</taxon>
        <taxon>Vespoidea</taxon>
        <taxon>Vespidae</taxon>
        <taxon>Vespinae</taxon>
        <taxon>Vespula</taxon>
    </lineage>
</organism>
<dbReference type="Proteomes" id="UP000617340">
    <property type="component" value="Unassembled WGS sequence"/>
</dbReference>
<protein>
    <recommendedName>
        <fullName evidence="9">Gustatory receptor</fullName>
    </recommendedName>
</protein>
<name>A0A834NLL9_VESGE</name>
<dbReference type="InterPro" id="IPR013604">
    <property type="entry name" value="7TM_chemorcpt"/>
</dbReference>
<feature type="transmembrane region" description="Helical" evidence="6">
    <location>
        <begin position="39"/>
        <end position="59"/>
    </location>
</feature>
<reference evidence="7" key="1">
    <citation type="journal article" date="2020" name="G3 (Bethesda)">
        <title>High-Quality Assemblies for Three Invasive Social Wasps from the &lt;i&gt;Vespula&lt;/i&gt; Genus.</title>
        <authorList>
            <person name="Harrop T.W.R."/>
            <person name="Guhlin J."/>
            <person name="McLaughlin G.M."/>
            <person name="Permina E."/>
            <person name="Stockwell P."/>
            <person name="Gilligan J."/>
            <person name="Le Lec M.F."/>
            <person name="Gruber M.A.M."/>
            <person name="Quinn O."/>
            <person name="Lovegrove M."/>
            <person name="Duncan E.J."/>
            <person name="Remnant E.J."/>
            <person name="Van Eeckhoven J."/>
            <person name="Graham B."/>
            <person name="Knapp R.A."/>
            <person name="Langford K.W."/>
            <person name="Kronenberg Z."/>
            <person name="Press M.O."/>
            <person name="Eacker S.M."/>
            <person name="Wilson-Rankin E.E."/>
            <person name="Purcell J."/>
            <person name="Lester P.J."/>
            <person name="Dearden P.K."/>
        </authorList>
    </citation>
    <scope>NUCLEOTIDE SEQUENCE</scope>
    <source>
        <strain evidence="7">Linc-1</strain>
    </source>
</reference>
<dbReference type="GO" id="GO:0005886">
    <property type="term" value="C:plasma membrane"/>
    <property type="evidence" value="ECO:0007669"/>
    <property type="project" value="UniProtKB-SubCell"/>
</dbReference>
<comment type="caution">
    <text evidence="7">The sequence shown here is derived from an EMBL/GenBank/DDBJ whole genome shotgun (WGS) entry which is preliminary data.</text>
</comment>
<dbReference type="GO" id="GO:0050909">
    <property type="term" value="P:sensory perception of taste"/>
    <property type="evidence" value="ECO:0007669"/>
    <property type="project" value="InterPro"/>
</dbReference>
<feature type="transmembrane region" description="Helical" evidence="6">
    <location>
        <begin position="7"/>
        <end position="27"/>
    </location>
</feature>
<evidence type="ECO:0000313" key="8">
    <source>
        <dbReference type="Proteomes" id="UP000617340"/>
    </source>
</evidence>
<proteinExistence type="predicted"/>
<dbReference type="EMBL" id="JACSDZ010000002">
    <property type="protein sequence ID" value="KAF7413825.1"/>
    <property type="molecule type" value="Genomic_DNA"/>
</dbReference>
<evidence type="ECO:0000256" key="5">
    <source>
        <dbReference type="ARBA" id="ARBA00023136"/>
    </source>
</evidence>
<evidence type="ECO:0008006" key="9">
    <source>
        <dbReference type="Google" id="ProtNLM"/>
    </source>
</evidence>
<sequence length="217" mass="25433">MGIIYACFSIMFYLSMMYLNSFFGYIYEDGQPFLIQISLRLYVCCAYTSYIVPIIAGVFRRKKTKQFTLQIESCVQIMEQLNIPINLSRCFWQQSALILITVTSYNMYCFLMTMNNNAQMYRIFVFTHWIVHFTIKIMIISHVCARTMIEIQDFTLQVIQNPLIFTTNGLFDLDHTLIRSVIGTVATYLVILIQVKNVSQQVLIENSTIWTNNYTEN</sequence>
<evidence type="ECO:0000256" key="1">
    <source>
        <dbReference type="ARBA" id="ARBA00004651"/>
    </source>
</evidence>
<evidence type="ECO:0000256" key="6">
    <source>
        <dbReference type="SAM" id="Phobius"/>
    </source>
</evidence>
<feature type="transmembrane region" description="Helical" evidence="6">
    <location>
        <begin position="120"/>
        <end position="139"/>
    </location>
</feature>
<evidence type="ECO:0000313" key="7">
    <source>
        <dbReference type="EMBL" id="KAF7413825.1"/>
    </source>
</evidence>
<comment type="subcellular location">
    <subcellularLocation>
        <location evidence="1">Cell membrane</location>
        <topology evidence="1">Multi-pass membrane protein</topology>
    </subcellularLocation>
</comment>
<keyword evidence="8" id="KW-1185">Reference proteome</keyword>
<accession>A0A834NLL9</accession>